<proteinExistence type="predicted"/>
<keyword evidence="2" id="KW-1185">Reference proteome</keyword>
<evidence type="ECO:0000313" key="1">
    <source>
        <dbReference type="EMBL" id="WAC03257.1"/>
    </source>
</evidence>
<reference evidence="1" key="1">
    <citation type="submission" date="2022-11" db="EMBL/GenBank/DDBJ databases">
        <title>Lacinutrix neustonica HL-RS19T sp. nov., isolated from the surface microlayer sample of brackish Lake Shihwa.</title>
        <authorList>
            <person name="Choi J.Y."/>
            <person name="Hwang C.Y."/>
        </authorList>
    </citation>
    <scope>NUCLEOTIDE SEQUENCE</scope>
    <source>
        <strain evidence="1">HL-RS19</strain>
    </source>
</reference>
<evidence type="ECO:0000313" key="2">
    <source>
        <dbReference type="Proteomes" id="UP001164705"/>
    </source>
</evidence>
<dbReference type="AlphaFoldDB" id="A0A9E8SEY7"/>
<name>A0A9E8SEY7_9FLAO</name>
<gene>
    <name evidence="1" type="ORF">N7U66_06710</name>
</gene>
<dbReference type="KEGG" id="lnu:N7U66_06710"/>
<dbReference type="Proteomes" id="UP001164705">
    <property type="component" value="Chromosome"/>
</dbReference>
<sequence>MENPSKTQCIAPPQQLINFHNVVGGEISEDYGLFKLVFNSDFGCGKITCAQLSRGISVLDIEVLLTKDLRFRLGTPDAHLFHFIYCLEGTAHFKSNHDDKYQKIEELKSAYYHVIIIQKTK</sequence>
<dbReference type="EMBL" id="CP113088">
    <property type="protein sequence ID" value="WAC03257.1"/>
    <property type="molecule type" value="Genomic_DNA"/>
</dbReference>
<accession>A0A9E8SEY7</accession>
<protein>
    <submittedName>
        <fullName evidence="1">Uncharacterized protein</fullName>
    </submittedName>
</protein>
<organism evidence="1 2">
    <name type="scientific">Lacinutrix neustonica</name>
    <dbReference type="NCBI Taxonomy" id="2980107"/>
    <lineage>
        <taxon>Bacteria</taxon>
        <taxon>Pseudomonadati</taxon>
        <taxon>Bacteroidota</taxon>
        <taxon>Flavobacteriia</taxon>
        <taxon>Flavobacteriales</taxon>
        <taxon>Flavobacteriaceae</taxon>
        <taxon>Lacinutrix</taxon>
    </lineage>
</organism>
<dbReference type="RefSeq" id="WP_267677833.1">
    <property type="nucleotide sequence ID" value="NZ_CP113088.1"/>
</dbReference>